<evidence type="ECO:0000259" key="2">
    <source>
        <dbReference type="Pfam" id="PF01551"/>
    </source>
</evidence>
<accession>A0ABS6SSF0</accession>
<feature type="transmembrane region" description="Helical" evidence="1">
    <location>
        <begin position="68"/>
        <end position="88"/>
    </location>
</feature>
<name>A0ABS6SSF0_9SPHN</name>
<dbReference type="InterPro" id="IPR050570">
    <property type="entry name" value="Cell_wall_metabolism_enzyme"/>
</dbReference>
<keyword evidence="1" id="KW-0472">Membrane</keyword>
<keyword evidence="1" id="KW-1133">Transmembrane helix</keyword>
<feature type="domain" description="M23ase beta-sheet core" evidence="2">
    <location>
        <begin position="170"/>
        <end position="262"/>
    </location>
</feature>
<proteinExistence type="predicted"/>
<evidence type="ECO:0000256" key="1">
    <source>
        <dbReference type="SAM" id="Phobius"/>
    </source>
</evidence>
<keyword evidence="4" id="KW-1185">Reference proteome</keyword>
<keyword evidence="1" id="KW-0812">Transmembrane</keyword>
<dbReference type="PANTHER" id="PTHR21666">
    <property type="entry name" value="PEPTIDASE-RELATED"/>
    <property type="match status" value="1"/>
</dbReference>
<dbReference type="CDD" id="cd12797">
    <property type="entry name" value="M23_peptidase"/>
    <property type="match status" value="1"/>
</dbReference>
<dbReference type="EMBL" id="JAGSPB010000003">
    <property type="protein sequence ID" value="MBV7267323.1"/>
    <property type="molecule type" value="Genomic_DNA"/>
</dbReference>
<comment type="caution">
    <text evidence="3">The sequence shown here is derived from an EMBL/GenBank/DDBJ whole genome shotgun (WGS) entry which is preliminary data.</text>
</comment>
<feature type="transmembrane region" description="Helical" evidence="1">
    <location>
        <begin position="12"/>
        <end position="34"/>
    </location>
</feature>
<dbReference type="RefSeq" id="WP_218317941.1">
    <property type="nucleotide sequence ID" value="NZ_JAGSPB010000003.1"/>
</dbReference>
<evidence type="ECO:0000313" key="3">
    <source>
        <dbReference type="EMBL" id="MBV7267323.1"/>
    </source>
</evidence>
<protein>
    <submittedName>
        <fullName evidence="3">Peptidoglycan DD-metalloendopeptidase family protein</fullName>
    </submittedName>
</protein>
<dbReference type="PANTHER" id="PTHR21666:SF270">
    <property type="entry name" value="MUREIN HYDROLASE ACTIVATOR ENVC"/>
    <property type="match status" value="1"/>
</dbReference>
<reference evidence="3 4" key="1">
    <citation type="submission" date="2021-04" db="EMBL/GenBank/DDBJ databases">
        <authorList>
            <person name="Pira H."/>
            <person name="Risdian C."/>
            <person name="Wink J."/>
        </authorList>
    </citation>
    <scope>NUCLEOTIDE SEQUENCE [LARGE SCALE GENOMIC DNA]</scope>
    <source>
        <strain evidence="3 4">WH131</strain>
    </source>
</reference>
<feature type="transmembrane region" description="Helical" evidence="1">
    <location>
        <begin position="40"/>
        <end position="56"/>
    </location>
</feature>
<dbReference type="InterPro" id="IPR016047">
    <property type="entry name" value="M23ase_b-sheet_dom"/>
</dbReference>
<sequence>MALSPGMPRRAAVAHIVGATSVLLGLMLAGVWVYPPFWGSLVYVALFLIASLRFYLKASGAHERRSQPAFIVAVVLVAMGSLLGWQGVTGRIAPAGDFIDLASPLPEGEGYCALSAGASVALNLHYIEGEKTAAPSEKHSVDLIQKNEWGFRTVVEKSWDPKPLDPLDYAVFGAAILAPCDGQVIESVDGKPDQLAGHRYRSLDGANLVMLRCEGADVLMAHFERGSVKVKQGDSIATGQIVGRVGNSGNTEEPHLHIHAQRTFAEGKMEPVPMRFGGRYLARGDCL</sequence>
<gene>
    <name evidence="3" type="ORF">KCG45_14145</name>
</gene>
<dbReference type="Pfam" id="PF01551">
    <property type="entry name" value="Peptidase_M23"/>
    <property type="match status" value="1"/>
</dbReference>
<dbReference type="Proteomes" id="UP000699975">
    <property type="component" value="Unassembled WGS sequence"/>
</dbReference>
<evidence type="ECO:0000313" key="4">
    <source>
        <dbReference type="Proteomes" id="UP000699975"/>
    </source>
</evidence>
<organism evidence="3 4">
    <name type="scientific">Erythrobacter ani</name>
    <dbReference type="NCBI Taxonomy" id="2827235"/>
    <lineage>
        <taxon>Bacteria</taxon>
        <taxon>Pseudomonadati</taxon>
        <taxon>Pseudomonadota</taxon>
        <taxon>Alphaproteobacteria</taxon>
        <taxon>Sphingomonadales</taxon>
        <taxon>Erythrobacteraceae</taxon>
        <taxon>Erythrobacter/Porphyrobacter group</taxon>
        <taxon>Erythrobacter</taxon>
    </lineage>
</organism>